<dbReference type="RefSeq" id="WP_274269295.1">
    <property type="nucleotide sequence ID" value="NZ_CP117880.1"/>
</dbReference>
<dbReference type="Pfam" id="PF13432">
    <property type="entry name" value="TPR_16"/>
    <property type="match status" value="1"/>
</dbReference>
<organism evidence="5 6">
    <name type="scientific">Sphingobacterium oryzagri</name>
    <dbReference type="NCBI Taxonomy" id="3025669"/>
    <lineage>
        <taxon>Bacteria</taxon>
        <taxon>Pseudomonadati</taxon>
        <taxon>Bacteroidota</taxon>
        <taxon>Sphingobacteriia</taxon>
        <taxon>Sphingobacteriales</taxon>
        <taxon>Sphingobacteriaceae</taxon>
        <taxon>Sphingobacterium</taxon>
    </lineage>
</organism>
<feature type="signal peptide" evidence="4">
    <location>
        <begin position="1"/>
        <end position="21"/>
    </location>
</feature>
<dbReference type="PANTHER" id="PTHR44943:SF8">
    <property type="entry name" value="TPR REPEAT-CONTAINING PROTEIN MJ0263"/>
    <property type="match status" value="1"/>
</dbReference>
<evidence type="ECO:0000256" key="2">
    <source>
        <dbReference type="ARBA" id="ARBA00022803"/>
    </source>
</evidence>
<keyword evidence="4" id="KW-0732">Signal</keyword>
<feature type="repeat" description="TPR" evidence="3">
    <location>
        <begin position="264"/>
        <end position="297"/>
    </location>
</feature>
<keyword evidence="1" id="KW-0677">Repeat</keyword>
<evidence type="ECO:0000256" key="4">
    <source>
        <dbReference type="SAM" id="SignalP"/>
    </source>
</evidence>
<dbReference type="Gene3D" id="1.25.40.10">
    <property type="entry name" value="Tetratricopeptide repeat domain"/>
    <property type="match status" value="2"/>
</dbReference>
<dbReference type="EMBL" id="CP117880">
    <property type="protein sequence ID" value="WDF70591.1"/>
    <property type="molecule type" value="Genomic_DNA"/>
</dbReference>
<dbReference type="InterPro" id="IPR011990">
    <property type="entry name" value="TPR-like_helical_dom_sf"/>
</dbReference>
<protein>
    <submittedName>
        <fullName evidence="5">Tetratricopeptide repeat protein</fullName>
    </submittedName>
</protein>
<accession>A0ABY7WLW6</accession>
<keyword evidence="6" id="KW-1185">Reference proteome</keyword>
<name>A0ABY7WLW6_9SPHI</name>
<keyword evidence="2 3" id="KW-0802">TPR repeat</keyword>
<dbReference type="Pfam" id="PF13181">
    <property type="entry name" value="TPR_8"/>
    <property type="match status" value="1"/>
</dbReference>
<dbReference type="SMART" id="SM00028">
    <property type="entry name" value="TPR"/>
    <property type="match status" value="3"/>
</dbReference>
<evidence type="ECO:0000313" key="5">
    <source>
        <dbReference type="EMBL" id="WDF70591.1"/>
    </source>
</evidence>
<gene>
    <name evidence="5" type="ORF">PQ465_09500</name>
</gene>
<evidence type="ECO:0000256" key="1">
    <source>
        <dbReference type="ARBA" id="ARBA00022737"/>
    </source>
</evidence>
<sequence>MNVKKAIVFSLLVAAGTTTFAQTSNLRKAKTALQKYEELKGAGSAELGKSNLESAKEAIDQAIVHDKTKEDAETWTIYALVNANLATLNGTAEAATAASEGIKKATELDKEGKNADNIKVAGQTLGQFNFNQGVAAWDKQDFKTAYASFDSALGFLPGDTTLTYYSGLAAIQNQDYPNAIEKYKQLIPAKDFSSHKSVMVDLPKLYLSAKDTASAIEYAAQAAQAYPNDNDAATQNIELNLIAGNEAKIISDIESQIAKDGSNKSLYYYLGIAQSAANNNDKAIEAYKKAVSIDANYSDANRNAAATIINGVREKLNALNDDKTLSNTDYNTKVNALKEEIKEALPYLEKVVELNPEDVDALRSLKGYYDFQQDEAKATEIQAKIDAAK</sequence>
<dbReference type="PROSITE" id="PS50005">
    <property type="entry name" value="TPR"/>
    <property type="match status" value="1"/>
</dbReference>
<dbReference type="InterPro" id="IPR051685">
    <property type="entry name" value="Ycf3/AcsC/BcsC/TPR_MFPF"/>
</dbReference>
<proteinExistence type="predicted"/>
<dbReference type="InterPro" id="IPR019734">
    <property type="entry name" value="TPR_rpt"/>
</dbReference>
<dbReference type="SUPFAM" id="SSF48452">
    <property type="entry name" value="TPR-like"/>
    <property type="match status" value="1"/>
</dbReference>
<evidence type="ECO:0000256" key="3">
    <source>
        <dbReference type="PROSITE-ProRule" id="PRU00339"/>
    </source>
</evidence>
<reference evidence="5 6" key="1">
    <citation type="submission" date="2023-02" db="EMBL/GenBank/DDBJ databases">
        <title>Genome sequence of Sphingobacterium sp. KACC 22765.</title>
        <authorList>
            <person name="Kim S."/>
            <person name="Heo J."/>
            <person name="Kwon S.-W."/>
        </authorList>
    </citation>
    <scope>NUCLEOTIDE SEQUENCE [LARGE SCALE GENOMIC DNA]</scope>
    <source>
        <strain evidence="5 6">KACC 22765</strain>
    </source>
</reference>
<dbReference type="PANTHER" id="PTHR44943">
    <property type="entry name" value="CELLULOSE SYNTHASE OPERON PROTEIN C"/>
    <property type="match status" value="1"/>
</dbReference>
<dbReference type="Proteomes" id="UP001221558">
    <property type="component" value="Chromosome"/>
</dbReference>
<feature type="chain" id="PRO_5046133633" evidence="4">
    <location>
        <begin position="22"/>
        <end position="389"/>
    </location>
</feature>
<evidence type="ECO:0000313" key="6">
    <source>
        <dbReference type="Proteomes" id="UP001221558"/>
    </source>
</evidence>